<organism evidence="2">
    <name type="scientific">Cuerna arida</name>
    <dbReference type="NCBI Taxonomy" id="1464854"/>
    <lineage>
        <taxon>Eukaryota</taxon>
        <taxon>Metazoa</taxon>
        <taxon>Ecdysozoa</taxon>
        <taxon>Arthropoda</taxon>
        <taxon>Hexapoda</taxon>
        <taxon>Insecta</taxon>
        <taxon>Pterygota</taxon>
        <taxon>Neoptera</taxon>
        <taxon>Paraneoptera</taxon>
        <taxon>Hemiptera</taxon>
        <taxon>Auchenorrhyncha</taxon>
        <taxon>Membracoidea</taxon>
        <taxon>Cicadellidae</taxon>
        <taxon>Cicadellinae</taxon>
        <taxon>Proconiini</taxon>
        <taxon>Cuerna</taxon>
    </lineage>
</organism>
<gene>
    <name evidence="2" type="ORF">g.23359</name>
</gene>
<dbReference type="AlphaFoldDB" id="A0A1B6FE06"/>
<protein>
    <submittedName>
        <fullName evidence="2">Uncharacterized protein</fullName>
    </submittedName>
</protein>
<name>A0A1B6FE06_9HEMI</name>
<sequence length="740" mass="83239">MKCPRKSSMPSGIQHWLEEQLEARGFDAAIYSKYILSVLCNSSSDLPIKPKDPAVKTLIDELSANLKGIQAKGLFPPSELAQNKNLEEEQPHSSPEKPYRYYSAFPSQASKSKTDQTCSSVGSSSSIWSGKRVFGSCIGKNRTFSEGNNRDSKFNSFVWLEEDKENNGCNRDAKEKMRSRSTVKQQTPEKVYRNMAKSLDRKDDLYPNSEMSKSRRLYQQSNELANECIQALWSAEKSYDDLSGCDQDLPMDFQQLLESPEASKSSFDFSRCIGTKQPSSFIQCGTNITSSIWSEKAEDTIDCSMVGETSIDLNFNKSVWNTSNETSLNRPEILKQSGSCLKSNIWSTTETNAFSDNSWKAVGNNDTKESSGEFGKWSDIENTSLLLNDSDSYFSAIGSNLHGSLTALNHNKEDSSFTEVIPKVPSIGLNITKDSVNIEPLVTRNESSISKKEEEDLLTSMRTHFRPIKQETVEVFTSTIAPSYPDGTTFPISSNLDKPNFHRSPGGGLYLDSDMNKKYMEFTDAEDDNPSEFVPKFRVDQNEKFCQTEDFLMPPQSYVEEADRETMFFPEDENLVRKMVEEDEEEEEDNTFWSGDACIKVDGFVTTWPASIFWNSKPNVQKIWCGENLWNTAGGSGVENPGDVDAGGGGGGDQYTQLRNEWTQEAEELFSDISQQLYRANYIDTQPTKLGEEEPKESETAVVVRGVSRNRKRRHWSSQLGANCQLPRSRGLSRSRPLTL</sequence>
<feature type="region of interest" description="Disordered" evidence="1">
    <location>
        <begin position="169"/>
        <end position="188"/>
    </location>
</feature>
<reference evidence="2" key="1">
    <citation type="submission" date="2015-11" db="EMBL/GenBank/DDBJ databases">
        <title>De novo transcriptome assembly of four potential Pierce s Disease insect vectors from Arizona vineyards.</title>
        <authorList>
            <person name="Tassone E.E."/>
        </authorList>
    </citation>
    <scope>NUCLEOTIDE SEQUENCE</scope>
</reference>
<dbReference type="EMBL" id="GECZ01021349">
    <property type="protein sequence ID" value="JAS48420.1"/>
    <property type="molecule type" value="Transcribed_RNA"/>
</dbReference>
<proteinExistence type="predicted"/>
<evidence type="ECO:0000313" key="2">
    <source>
        <dbReference type="EMBL" id="JAS48420.1"/>
    </source>
</evidence>
<accession>A0A1B6FE06</accession>
<evidence type="ECO:0000256" key="1">
    <source>
        <dbReference type="SAM" id="MobiDB-lite"/>
    </source>
</evidence>